<keyword evidence="7" id="KW-1185">Reference proteome</keyword>
<dbReference type="AlphaFoldDB" id="A0A8C4ZTB0"/>
<dbReference type="Proteomes" id="UP000694546">
    <property type="component" value="Chromosome 2"/>
</dbReference>
<reference evidence="6" key="2">
    <citation type="submission" date="2025-09" db="UniProtKB">
        <authorList>
            <consortium name="Ensembl"/>
        </authorList>
    </citation>
    <scope>IDENTIFICATION</scope>
</reference>
<evidence type="ECO:0000313" key="6">
    <source>
        <dbReference type="Ensembl" id="ENSGMOP00000021834.2"/>
    </source>
</evidence>
<dbReference type="PANTHER" id="PTHR23049">
    <property type="entry name" value="MYOSIN REGULATORY LIGHT CHAIN 2"/>
    <property type="match status" value="1"/>
</dbReference>
<feature type="domain" description="EF-hand" evidence="5">
    <location>
        <begin position="286"/>
        <end position="321"/>
    </location>
</feature>
<dbReference type="CDD" id="cd00051">
    <property type="entry name" value="EFh"/>
    <property type="match status" value="1"/>
</dbReference>
<evidence type="ECO:0000256" key="1">
    <source>
        <dbReference type="ARBA" id="ARBA00022723"/>
    </source>
</evidence>
<protein>
    <submittedName>
        <fullName evidence="6">Transient receptor potential cation channel, subfamily M, member 4a</fullName>
    </submittedName>
</protein>
<evidence type="ECO:0000256" key="2">
    <source>
        <dbReference type="ARBA" id="ARBA00022737"/>
    </source>
</evidence>
<gene>
    <name evidence="6" type="primary">trpm4a</name>
</gene>
<dbReference type="GeneTree" id="ENSGT00940000158693"/>
<dbReference type="InterPro" id="IPR002048">
    <property type="entry name" value="EF_hand_dom"/>
</dbReference>
<feature type="region of interest" description="Disordered" evidence="4">
    <location>
        <begin position="1"/>
        <end position="92"/>
    </location>
</feature>
<evidence type="ECO:0000313" key="7">
    <source>
        <dbReference type="Proteomes" id="UP000694546"/>
    </source>
</evidence>
<dbReference type="InterPro" id="IPR050403">
    <property type="entry name" value="Myosin_RLC"/>
</dbReference>
<evidence type="ECO:0000256" key="4">
    <source>
        <dbReference type="SAM" id="MobiDB-lite"/>
    </source>
</evidence>
<dbReference type="PROSITE" id="PS00018">
    <property type="entry name" value="EF_HAND_1"/>
    <property type="match status" value="2"/>
</dbReference>
<organism evidence="6 7">
    <name type="scientific">Gadus morhua</name>
    <name type="common">Atlantic cod</name>
    <dbReference type="NCBI Taxonomy" id="8049"/>
    <lineage>
        <taxon>Eukaryota</taxon>
        <taxon>Metazoa</taxon>
        <taxon>Chordata</taxon>
        <taxon>Craniata</taxon>
        <taxon>Vertebrata</taxon>
        <taxon>Euteleostomi</taxon>
        <taxon>Actinopterygii</taxon>
        <taxon>Neopterygii</taxon>
        <taxon>Teleostei</taxon>
        <taxon>Neoteleostei</taxon>
        <taxon>Acanthomorphata</taxon>
        <taxon>Zeiogadaria</taxon>
        <taxon>Gadariae</taxon>
        <taxon>Gadiformes</taxon>
        <taxon>Gadoidei</taxon>
        <taxon>Gadidae</taxon>
        <taxon>Gadus</taxon>
    </lineage>
</organism>
<keyword evidence="3" id="KW-0106">Calcium</keyword>
<dbReference type="GO" id="GO:0005509">
    <property type="term" value="F:calcium ion binding"/>
    <property type="evidence" value="ECO:0007669"/>
    <property type="project" value="InterPro"/>
</dbReference>
<reference evidence="6" key="1">
    <citation type="submission" date="2025-08" db="UniProtKB">
        <authorList>
            <consortium name="Ensembl"/>
        </authorList>
    </citation>
    <scope>IDENTIFICATION</scope>
</reference>
<evidence type="ECO:0000256" key="3">
    <source>
        <dbReference type="ARBA" id="ARBA00022837"/>
    </source>
</evidence>
<feature type="domain" description="EF-hand" evidence="5">
    <location>
        <begin position="173"/>
        <end position="208"/>
    </location>
</feature>
<accession>A0A8C4ZTB0</accession>
<dbReference type="PROSITE" id="PS50222">
    <property type="entry name" value="EF_HAND_2"/>
    <property type="match status" value="2"/>
</dbReference>
<dbReference type="InterPro" id="IPR018247">
    <property type="entry name" value="EF_Hand_1_Ca_BS"/>
</dbReference>
<dbReference type="Ensembl" id="ENSGMOT00000022352.2">
    <property type="protein sequence ID" value="ENSGMOP00000021834.2"/>
    <property type="gene ID" value="ENSGMOG00000024633.1"/>
</dbReference>
<dbReference type="SMART" id="SM00054">
    <property type="entry name" value="EFh"/>
    <property type="match status" value="3"/>
</dbReference>
<feature type="compositionally biased region" description="Low complexity" evidence="4">
    <location>
        <begin position="44"/>
        <end position="65"/>
    </location>
</feature>
<dbReference type="SUPFAM" id="SSF47473">
    <property type="entry name" value="EF-hand"/>
    <property type="match status" value="1"/>
</dbReference>
<evidence type="ECO:0000259" key="5">
    <source>
        <dbReference type="PROSITE" id="PS50222"/>
    </source>
</evidence>
<keyword evidence="1" id="KW-0479">Metal-binding</keyword>
<dbReference type="Pfam" id="PF13499">
    <property type="entry name" value="EF-hand_7"/>
    <property type="match status" value="1"/>
</dbReference>
<keyword evidence="2" id="KW-0677">Repeat</keyword>
<sequence>MKWGLTRKPEHLKKHRAGFPKSSRSACAAPSSRTTVTEHCVSVAAPGGRTAPTPPGTTSARPSSANGTAGSTPPSTPPTPSERWSSRGPADATVTSNICPIVQASPQSDQIHVVISMLLRNQKIHAVFSSPPQSALQCLLPSANPAQCCVPRLGEPTMASALNTPAGRAGGGADRFRIATVFELCDEDQDGLLTREDLKVAVVMLFGYKPSKSETDKLMGDQRSHTRERALTLQMFETLMTEKLSEEEPDSYVRARRVFGAFDVHRRGFLKEEDFEAAFRTVAPLLPQRTASEAFRHADRDSDGHISFKDFEAAVGFGRTDTNPDCSFS</sequence>
<feature type="compositionally biased region" description="Low complexity" evidence="4">
    <location>
        <begin position="22"/>
        <end position="33"/>
    </location>
</feature>
<proteinExistence type="predicted"/>
<dbReference type="InterPro" id="IPR011992">
    <property type="entry name" value="EF-hand-dom_pair"/>
</dbReference>
<name>A0A8C4ZTB0_GADMO</name>
<dbReference type="Gene3D" id="1.10.238.10">
    <property type="entry name" value="EF-hand"/>
    <property type="match status" value="1"/>
</dbReference>